<dbReference type="InterPro" id="IPR036383">
    <property type="entry name" value="TSP1_rpt_sf"/>
</dbReference>
<organism evidence="1 2">
    <name type="scientific">Potamilus streckersoni</name>
    <dbReference type="NCBI Taxonomy" id="2493646"/>
    <lineage>
        <taxon>Eukaryota</taxon>
        <taxon>Metazoa</taxon>
        <taxon>Spiralia</taxon>
        <taxon>Lophotrochozoa</taxon>
        <taxon>Mollusca</taxon>
        <taxon>Bivalvia</taxon>
        <taxon>Autobranchia</taxon>
        <taxon>Heteroconchia</taxon>
        <taxon>Palaeoheterodonta</taxon>
        <taxon>Unionida</taxon>
        <taxon>Unionoidea</taxon>
        <taxon>Unionidae</taxon>
        <taxon>Ambleminae</taxon>
        <taxon>Lampsilini</taxon>
        <taxon>Potamilus</taxon>
    </lineage>
</organism>
<reference evidence="1" key="2">
    <citation type="journal article" date="2021" name="Genome Biol. Evol.">
        <title>Developing a high-quality reference genome for a parasitic bivalve with doubly uniparental inheritance (Bivalvia: Unionida).</title>
        <authorList>
            <person name="Smith C.H."/>
        </authorList>
    </citation>
    <scope>NUCLEOTIDE SEQUENCE</scope>
    <source>
        <strain evidence="1">CHS0354</strain>
        <tissue evidence="1">Mantle</tissue>
    </source>
</reference>
<comment type="caution">
    <text evidence="1">The sequence shown here is derived from an EMBL/GenBank/DDBJ whole genome shotgun (WGS) entry which is preliminary data.</text>
</comment>
<gene>
    <name evidence="1" type="ORF">CHS0354_004812</name>
</gene>
<proteinExistence type="predicted"/>
<protein>
    <submittedName>
        <fullName evidence="1">Uncharacterized protein</fullName>
    </submittedName>
</protein>
<dbReference type="Proteomes" id="UP001195483">
    <property type="component" value="Unassembled WGS sequence"/>
</dbReference>
<name>A0AAE0S9J8_9BIVA</name>
<dbReference type="EMBL" id="JAEAOA010000355">
    <property type="protein sequence ID" value="KAK3587528.1"/>
    <property type="molecule type" value="Genomic_DNA"/>
</dbReference>
<dbReference type="Gene3D" id="2.20.100.10">
    <property type="entry name" value="Thrombospondin type-1 (TSP1) repeat"/>
    <property type="match status" value="1"/>
</dbReference>
<evidence type="ECO:0000313" key="2">
    <source>
        <dbReference type="Proteomes" id="UP001195483"/>
    </source>
</evidence>
<sequence>MQHGLRGQNGQFALLAVVKVFKQDQGLVTRERTTTAQDNFRTNQIFKIQDTFPDLISAATSTSPRPTTTVTRLPGAEVVHCSVTCDAGVGEKTRQCSTAVDSDCTGLNYKLVPCYPRPCASKVYIFEHFK</sequence>
<evidence type="ECO:0000313" key="1">
    <source>
        <dbReference type="EMBL" id="KAK3587528.1"/>
    </source>
</evidence>
<reference evidence="1" key="1">
    <citation type="journal article" date="2021" name="Genome Biol. Evol.">
        <title>A High-Quality Reference Genome for a Parasitic Bivalve with Doubly Uniparental Inheritance (Bivalvia: Unionida).</title>
        <authorList>
            <person name="Smith C.H."/>
        </authorList>
    </citation>
    <scope>NUCLEOTIDE SEQUENCE</scope>
    <source>
        <strain evidence="1">CHS0354</strain>
    </source>
</reference>
<dbReference type="AlphaFoldDB" id="A0AAE0S9J8"/>
<accession>A0AAE0S9J8</accession>
<keyword evidence="2" id="KW-1185">Reference proteome</keyword>
<reference evidence="1" key="3">
    <citation type="submission" date="2023-05" db="EMBL/GenBank/DDBJ databases">
        <authorList>
            <person name="Smith C.H."/>
        </authorList>
    </citation>
    <scope>NUCLEOTIDE SEQUENCE</scope>
    <source>
        <strain evidence="1">CHS0354</strain>
        <tissue evidence="1">Mantle</tissue>
    </source>
</reference>